<reference evidence="9" key="1">
    <citation type="submission" date="2020-05" db="EMBL/GenBank/DDBJ databases">
        <title>Mycena genomes resolve the evolution of fungal bioluminescence.</title>
        <authorList>
            <person name="Tsai I.J."/>
        </authorList>
    </citation>
    <scope>NUCLEOTIDE SEQUENCE</scope>
    <source>
        <strain evidence="9">CCC161011</strain>
    </source>
</reference>
<dbReference type="OrthoDB" id="269227at2759"/>
<dbReference type="InterPro" id="IPR000172">
    <property type="entry name" value="GMC_OxRdtase_N"/>
</dbReference>
<evidence type="ECO:0000256" key="7">
    <source>
        <dbReference type="SAM" id="Phobius"/>
    </source>
</evidence>
<comment type="cofactor">
    <cofactor evidence="1 6">
        <name>FAD</name>
        <dbReference type="ChEBI" id="CHEBI:57692"/>
    </cofactor>
</comment>
<evidence type="ECO:0000256" key="4">
    <source>
        <dbReference type="ARBA" id="ARBA00022827"/>
    </source>
</evidence>
<dbReference type="GO" id="GO:0050660">
    <property type="term" value="F:flavin adenine dinucleotide binding"/>
    <property type="evidence" value="ECO:0007669"/>
    <property type="project" value="InterPro"/>
</dbReference>
<dbReference type="Pfam" id="PF00732">
    <property type="entry name" value="GMC_oxred_N"/>
    <property type="match status" value="1"/>
</dbReference>
<evidence type="ECO:0000256" key="1">
    <source>
        <dbReference type="ARBA" id="ARBA00001974"/>
    </source>
</evidence>
<feature type="active site" description="Proton acceptor" evidence="5">
    <location>
        <position position="607"/>
    </location>
</feature>
<dbReference type="EMBL" id="JACAZI010000002">
    <property type="protein sequence ID" value="KAF7368376.1"/>
    <property type="molecule type" value="Genomic_DNA"/>
</dbReference>
<feature type="domain" description="Glucose-methanol-choline oxidoreductase N-terminal" evidence="8">
    <location>
        <begin position="338"/>
        <end position="352"/>
    </location>
</feature>
<keyword evidence="3" id="KW-0285">Flavoprotein</keyword>
<feature type="transmembrane region" description="Helical" evidence="7">
    <location>
        <begin position="12"/>
        <end position="35"/>
    </location>
</feature>
<dbReference type="GO" id="GO:0016614">
    <property type="term" value="F:oxidoreductase activity, acting on CH-OH group of donors"/>
    <property type="evidence" value="ECO:0007669"/>
    <property type="project" value="InterPro"/>
</dbReference>
<dbReference type="SUPFAM" id="SSF51905">
    <property type="entry name" value="FAD/NAD(P)-binding domain"/>
    <property type="match status" value="1"/>
</dbReference>
<evidence type="ECO:0000313" key="10">
    <source>
        <dbReference type="Proteomes" id="UP000620124"/>
    </source>
</evidence>
<evidence type="ECO:0000256" key="5">
    <source>
        <dbReference type="PIRSR" id="PIRSR000137-1"/>
    </source>
</evidence>
<dbReference type="InterPro" id="IPR036188">
    <property type="entry name" value="FAD/NAD-bd_sf"/>
</dbReference>
<dbReference type="Proteomes" id="UP000620124">
    <property type="component" value="Unassembled WGS sequence"/>
</dbReference>
<dbReference type="PROSITE" id="PS00624">
    <property type="entry name" value="GMC_OXRED_2"/>
    <property type="match status" value="1"/>
</dbReference>
<accession>A0A8H6Z1X4</accession>
<dbReference type="Gene3D" id="3.50.50.60">
    <property type="entry name" value="FAD/NAD(P)-binding domain"/>
    <property type="match status" value="1"/>
</dbReference>
<dbReference type="PIRSF" id="PIRSF000137">
    <property type="entry name" value="Alcohol_oxidase"/>
    <property type="match status" value="1"/>
</dbReference>
<keyword evidence="7" id="KW-0472">Membrane</keyword>
<dbReference type="InterPro" id="IPR012132">
    <property type="entry name" value="GMC_OxRdtase"/>
</dbReference>
<dbReference type="AlphaFoldDB" id="A0A8H6Z1X4"/>
<dbReference type="Gene3D" id="3.30.560.10">
    <property type="entry name" value="Glucose Oxidase, domain 3"/>
    <property type="match status" value="1"/>
</dbReference>
<dbReference type="PANTHER" id="PTHR11552">
    <property type="entry name" value="GLUCOSE-METHANOL-CHOLINE GMC OXIDOREDUCTASE"/>
    <property type="match status" value="1"/>
</dbReference>
<name>A0A8H6Z1X4_9AGAR</name>
<evidence type="ECO:0000259" key="8">
    <source>
        <dbReference type="PROSITE" id="PS00624"/>
    </source>
</evidence>
<keyword evidence="10" id="KW-1185">Reference proteome</keyword>
<dbReference type="SUPFAM" id="SSF54373">
    <property type="entry name" value="FAD-linked reductases, C-terminal domain"/>
    <property type="match status" value="1"/>
</dbReference>
<keyword evidence="7" id="KW-0812">Transmembrane</keyword>
<feature type="active site" description="Proton donor" evidence="5">
    <location>
        <position position="563"/>
    </location>
</feature>
<keyword evidence="4 6" id="KW-0274">FAD</keyword>
<comment type="similarity">
    <text evidence="2">Belongs to the GMC oxidoreductase family.</text>
</comment>
<keyword evidence="7" id="KW-1133">Transmembrane helix</keyword>
<organism evidence="9 10">
    <name type="scientific">Mycena venus</name>
    <dbReference type="NCBI Taxonomy" id="2733690"/>
    <lineage>
        <taxon>Eukaryota</taxon>
        <taxon>Fungi</taxon>
        <taxon>Dikarya</taxon>
        <taxon>Basidiomycota</taxon>
        <taxon>Agaricomycotina</taxon>
        <taxon>Agaricomycetes</taxon>
        <taxon>Agaricomycetidae</taxon>
        <taxon>Agaricales</taxon>
        <taxon>Marasmiineae</taxon>
        <taxon>Mycenaceae</taxon>
        <taxon>Mycena</taxon>
    </lineage>
</organism>
<protein>
    <submittedName>
        <fullName evidence="9">GMC oxidoreductase</fullName>
    </submittedName>
</protein>
<dbReference type="InterPro" id="IPR007867">
    <property type="entry name" value="GMC_OxRtase_C"/>
</dbReference>
<gene>
    <name evidence="9" type="ORF">MVEN_00159300</name>
</gene>
<dbReference type="Pfam" id="PF05199">
    <property type="entry name" value="GMC_oxred_C"/>
    <property type="match status" value="1"/>
</dbReference>
<evidence type="ECO:0000256" key="6">
    <source>
        <dbReference type="PIRSR" id="PIRSR000137-2"/>
    </source>
</evidence>
<evidence type="ECO:0000256" key="2">
    <source>
        <dbReference type="ARBA" id="ARBA00010790"/>
    </source>
</evidence>
<sequence length="628" mass="67673">MSPSSIVWNSPLARYLLCVTYTMQLLLPIFAFILACHANLYTNVKDLSSLDYDFVIVGSKSVSTRRCLIEIRSTGGAGGSVLANRLSENPKWSVLLLEGGVTNEGVLPAEIPFNRRDVLANPLWSWNYTTTPQLGVDGRVLDYPRGHLLGGCTSHNAMFYTRGSADDFDRYAAVTGDKGWSWNEIFPYFLKNERWSPPADHHDTTGQYDPGVHSTTGVTSVSLAGFRYPAASRVLEATKQLPEFPFNLDMNSGKPLGVGWYQGTIGHGERSSAATSYLSSSVQKRSNLDILLNARVLRLHSTKSGSEVAFNTVEFTQDQTGNSTTMVTARKEIILSAGAVGSPAILMLSGVGNATALQALGIQPVLDLPSVGQNATDHPAVNMNWLVSGTETLESVRQNATRFNESFAEWNETKTGPFTATGITHVGWTRLNETQLAPFGVDPAAGPTTPHFEFQFTAGSLAGLLTGGHYFSIDVALVTPTSRGSVTLASSDPFVNPVIDIGLLITEFDVFAIREGLKAGFRFITAPVWSDYILGVADGLPTSNSSDDAFDAYIRNVTTASAHLVSTASMSPYGASWGVVDPDLRVKGTRGLRVIDASVLPFIPVAHTQAPTYAIAERGADFVKAAWQ</sequence>
<feature type="binding site" evidence="6">
    <location>
        <position position="296"/>
    </location>
    <ligand>
        <name>FAD</name>
        <dbReference type="ChEBI" id="CHEBI:57692"/>
    </ligand>
</feature>
<dbReference type="PANTHER" id="PTHR11552:SF147">
    <property type="entry name" value="CHOLINE DEHYDROGENASE, MITOCHONDRIAL"/>
    <property type="match status" value="1"/>
</dbReference>
<comment type="caution">
    <text evidence="9">The sequence shown here is derived from an EMBL/GenBank/DDBJ whole genome shotgun (WGS) entry which is preliminary data.</text>
</comment>
<evidence type="ECO:0000313" key="9">
    <source>
        <dbReference type="EMBL" id="KAF7368376.1"/>
    </source>
</evidence>
<proteinExistence type="inferred from homology"/>
<evidence type="ECO:0000256" key="3">
    <source>
        <dbReference type="ARBA" id="ARBA00022630"/>
    </source>
</evidence>